<dbReference type="AlphaFoldDB" id="A0A1Y2LBR5"/>
<protein>
    <recommendedName>
        <fullName evidence="3">LysR substrate-binding domain-containing protein</fullName>
    </recommendedName>
</protein>
<proteinExistence type="predicted"/>
<dbReference type="STRING" id="1293890.TALK_12255"/>
<name>A0A1Y2LBR5_9PROT</name>
<sequence length="112" mass="13005">MKRRHARETRQYYDWILSNLPPIAVPYQGNVDFYGLRRVEQGRKLLLEGRVDALITFAGRYKNEPGMEPAPYPALRRVDLGLVCHDSQYARIVLDQFDRRIQLVKSAGDEEG</sequence>
<gene>
    <name evidence="1" type="ORF">TALK_12255</name>
</gene>
<comment type="caution">
    <text evidence="1">The sequence shown here is derived from an EMBL/GenBank/DDBJ whole genome shotgun (WGS) entry which is preliminary data.</text>
</comment>
<evidence type="ECO:0008006" key="3">
    <source>
        <dbReference type="Google" id="ProtNLM"/>
    </source>
</evidence>
<keyword evidence="2" id="KW-1185">Reference proteome</keyword>
<dbReference type="Proteomes" id="UP000193396">
    <property type="component" value="Unassembled WGS sequence"/>
</dbReference>
<evidence type="ECO:0000313" key="2">
    <source>
        <dbReference type="Proteomes" id="UP000193396"/>
    </source>
</evidence>
<dbReference type="EMBL" id="JFKB01000008">
    <property type="protein sequence ID" value="OSQ47337.1"/>
    <property type="molecule type" value="Genomic_DNA"/>
</dbReference>
<evidence type="ECO:0000313" key="1">
    <source>
        <dbReference type="EMBL" id="OSQ47337.1"/>
    </source>
</evidence>
<reference evidence="1 2" key="1">
    <citation type="submission" date="2014-03" db="EMBL/GenBank/DDBJ databases">
        <title>The draft genome sequence of Thalassospira alkalitolerans JCM 18968.</title>
        <authorList>
            <person name="Lai Q."/>
            <person name="Shao Z."/>
        </authorList>
    </citation>
    <scope>NUCLEOTIDE SEQUENCE [LARGE SCALE GENOMIC DNA]</scope>
    <source>
        <strain evidence="1 2">JCM 18968</strain>
    </source>
</reference>
<accession>A0A1Y2LBR5</accession>
<organism evidence="1 2">
    <name type="scientific">Thalassospira alkalitolerans</name>
    <dbReference type="NCBI Taxonomy" id="1293890"/>
    <lineage>
        <taxon>Bacteria</taxon>
        <taxon>Pseudomonadati</taxon>
        <taxon>Pseudomonadota</taxon>
        <taxon>Alphaproteobacteria</taxon>
        <taxon>Rhodospirillales</taxon>
        <taxon>Thalassospiraceae</taxon>
        <taxon>Thalassospira</taxon>
    </lineage>
</organism>